<dbReference type="Proteomes" id="UP000321954">
    <property type="component" value="Chromosome"/>
</dbReference>
<dbReference type="InterPro" id="IPR052893">
    <property type="entry name" value="TCS_response_regulator"/>
</dbReference>
<dbReference type="Gene3D" id="3.40.50.2300">
    <property type="match status" value="1"/>
</dbReference>
<feature type="modified residue" description="4-aspartylphosphate" evidence="1">
    <location>
        <position position="58"/>
    </location>
</feature>
<evidence type="ECO:0000313" key="4">
    <source>
        <dbReference type="Proteomes" id="UP000321954"/>
    </source>
</evidence>
<dbReference type="PANTHER" id="PTHR44520:SF2">
    <property type="entry name" value="RESPONSE REGULATOR RCP1"/>
    <property type="match status" value="1"/>
</dbReference>
<feature type="domain" description="Response regulatory" evidence="2">
    <location>
        <begin position="4"/>
        <end position="127"/>
    </location>
</feature>
<evidence type="ECO:0000256" key="1">
    <source>
        <dbReference type="PROSITE-ProRule" id="PRU00169"/>
    </source>
</evidence>
<dbReference type="CDD" id="cd17546">
    <property type="entry name" value="REC_hyHK_CKI1_RcsC-like"/>
    <property type="match status" value="1"/>
</dbReference>
<dbReference type="PROSITE" id="PS50110">
    <property type="entry name" value="RESPONSE_REGULATORY"/>
    <property type="match status" value="1"/>
</dbReference>
<dbReference type="InterPro" id="IPR011006">
    <property type="entry name" value="CheY-like_superfamily"/>
</dbReference>
<proteinExistence type="predicted"/>
<reference evidence="3 4" key="1">
    <citation type="submission" date="2019-08" db="EMBL/GenBank/DDBJ databases">
        <title>Antarcticibacterium arcticum sp. nov., a bacterium isolated from marine sediment of the Canadian Beaufort Sea.</title>
        <authorList>
            <person name="Lee Y.M."/>
            <person name="Baek K."/>
            <person name="Lee D.-H."/>
            <person name="Shin S.C."/>
            <person name="Jin Y.K."/>
            <person name="Park Y."/>
        </authorList>
    </citation>
    <scope>NUCLEOTIDE SEQUENCE [LARGE SCALE GENOMIC DNA]</scope>
    <source>
        <strain evidence="3 4">PAMC 28998</strain>
    </source>
</reference>
<name>A0A5B8YN00_9FLAO</name>
<keyword evidence="1" id="KW-0597">Phosphoprotein</keyword>
<dbReference type="SUPFAM" id="SSF52172">
    <property type="entry name" value="CheY-like"/>
    <property type="match status" value="1"/>
</dbReference>
<dbReference type="KEGG" id="anp:FK178_10980"/>
<dbReference type="AlphaFoldDB" id="A0A5B8YN00"/>
<dbReference type="OrthoDB" id="673128at2"/>
<accession>A0A5B8YN00</accession>
<gene>
    <name evidence="3" type="ORF">FK178_10980</name>
</gene>
<keyword evidence="4" id="KW-1185">Reference proteome</keyword>
<evidence type="ECO:0000259" key="2">
    <source>
        <dbReference type="PROSITE" id="PS50110"/>
    </source>
</evidence>
<dbReference type="PANTHER" id="PTHR44520">
    <property type="entry name" value="RESPONSE REGULATOR RCP1-RELATED"/>
    <property type="match status" value="1"/>
</dbReference>
<dbReference type="GO" id="GO:0000160">
    <property type="term" value="P:phosphorelay signal transduction system"/>
    <property type="evidence" value="ECO:0007669"/>
    <property type="project" value="InterPro"/>
</dbReference>
<organism evidence="3 4">
    <name type="scientific">Antarcticibacterium arcticum</name>
    <dbReference type="NCBI Taxonomy" id="2585771"/>
    <lineage>
        <taxon>Bacteria</taxon>
        <taxon>Pseudomonadati</taxon>
        <taxon>Bacteroidota</taxon>
        <taxon>Flavobacteriia</taxon>
        <taxon>Flavobacteriales</taxon>
        <taxon>Flavobacteriaceae</taxon>
        <taxon>Antarcticibacterium</taxon>
    </lineage>
</organism>
<dbReference type="RefSeq" id="WP_146834868.1">
    <property type="nucleotide sequence ID" value="NZ_CP042476.1"/>
</dbReference>
<dbReference type="InterPro" id="IPR001789">
    <property type="entry name" value="Sig_transdc_resp-reg_receiver"/>
</dbReference>
<protein>
    <submittedName>
        <fullName evidence="3">Response regulator</fullName>
    </submittedName>
</protein>
<dbReference type="SMART" id="SM00448">
    <property type="entry name" value="REC"/>
    <property type="match status" value="1"/>
</dbReference>
<sequence>MNKCICVIDDDQIYQIIVKKIISKAGIFEEVLHYENGYKALEELKDPEIPLPGLILLDINMPGMDGWEFLENLKDHRPHLTRETNIYIVTSSIAGGDRNKAEALPEVSGFISKPLTVGKLREIGEKL</sequence>
<dbReference type="Pfam" id="PF00072">
    <property type="entry name" value="Response_reg"/>
    <property type="match status" value="1"/>
</dbReference>
<dbReference type="EMBL" id="CP042476">
    <property type="protein sequence ID" value="QED38207.1"/>
    <property type="molecule type" value="Genomic_DNA"/>
</dbReference>
<evidence type="ECO:0000313" key="3">
    <source>
        <dbReference type="EMBL" id="QED38207.1"/>
    </source>
</evidence>